<sequence length="142" mass="15063">MMKFHWLSLLLCLLAIGCGQDGPDLAEVSGVITIDGKPLQGAVVSFSPAQPGGSPSYGQTDVEGKYLLFFSRDRTGAMPGTHNVTIETQKLGQEDQQALRDAGLPVPEYVAISSRYGQIGALTANVAPGENEVNLELTSDKK</sequence>
<name>A0A9X1MLR5_9BACT</name>
<organism evidence="1 2">
    <name type="scientific">Blastopirellula sediminis</name>
    <dbReference type="NCBI Taxonomy" id="2894196"/>
    <lineage>
        <taxon>Bacteria</taxon>
        <taxon>Pseudomonadati</taxon>
        <taxon>Planctomycetota</taxon>
        <taxon>Planctomycetia</taxon>
        <taxon>Pirellulales</taxon>
        <taxon>Pirellulaceae</taxon>
        <taxon>Blastopirellula</taxon>
    </lineage>
</organism>
<dbReference type="AlphaFoldDB" id="A0A9X1MLR5"/>
<gene>
    <name evidence="1" type="ORF">LOC68_10965</name>
</gene>
<dbReference type="PROSITE" id="PS51257">
    <property type="entry name" value="PROKAR_LIPOPROTEIN"/>
    <property type="match status" value="1"/>
</dbReference>
<protein>
    <submittedName>
        <fullName evidence="1">Ig-like domain-containing protein</fullName>
    </submittedName>
</protein>
<comment type="caution">
    <text evidence="1">The sequence shown here is derived from an EMBL/GenBank/DDBJ whole genome shotgun (WGS) entry which is preliminary data.</text>
</comment>
<evidence type="ECO:0000313" key="1">
    <source>
        <dbReference type="EMBL" id="MCC9628921.1"/>
    </source>
</evidence>
<evidence type="ECO:0000313" key="2">
    <source>
        <dbReference type="Proteomes" id="UP001139103"/>
    </source>
</evidence>
<reference evidence="1" key="1">
    <citation type="submission" date="2021-11" db="EMBL/GenBank/DDBJ databases">
        <title>Genome sequence.</title>
        <authorList>
            <person name="Sun Q."/>
        </authorList>
    </citation>
    <scope>NUCLEOTIDE SEQUENCE</scope>
    <source>
        <strain evidence="1">JC732</strain>
    </source>
</reference>
<dbReference type="Proteomes" id="UP001139103">
    <property type="component" value="Unassembled WGS sequence"/>
</dbReference>
<keyword evidence="2" id="KW-1185">Reference proteome</keyword>
<proteinExistence type="predicted"/>
<dbReference type="EMBL" id="JAJKFT010000004">
    <property type="protein sequence ID" value="MCC9628921.1"/>
    <property type="molecule type" value="Genomic_DNA"/>
</dbReference>
<accession>A0A9X1MLR5</accession>